<dbReference type="InterPro" id="IPR002350">
    <property type="entry name" value="Kazal_dom"/>
</dbReference>
<feature type="domain" description="RING-type" evidence="7">
    <location>
        <begin position="25"/>
        <end position="63"/>
    </location>
</feature>
<evidence type="ECO:0000259" key="7">
    <source>
        <dbReference type="PROSITE" id="PS50089"/>
    </source>
</evidence>
<dbReference type="PROSITE" id="PS00282">
    <property type="entry name" value="KAZAL_1"/>
    <property type="match status" value="1"/>
</dbReference>
<evidence type="ECO:0000256" key="5">
    <source>
        <dbReference type="PROSITE-ProRule" id="PRU00024"/>
    </source>
</evidence>
<dbReference type="Gene3D" id="3.30.40.10">
    <property type="entry name" value="Zinc/RING finger domain, C3HC4 (zinc finger)"/>
    <property type="match status" value="1"/>
</dbReference>
<feature type="coiled-coil region" evidence="6">
    <location>
        <begin position="392"/>
        <end position="419"/>
    </location>
</feature>
<dbReference type="InterPro" id="IPR017907">
    <property type="entry name" value="Znf_RING_CS"/>
</dbReference>
<dbReference type="GO" id="GO:0048471">
    <property type="term" value="C:perinuclear region of cytoplasm"/>
    <property type="evidence" value="ECO:0007669"/>
    <property type="project" value="TreeGrafter"/>
</dbReference>
<dbReference type="InterPro" id="IPR001841">
    <property type="entry name" value="Znf_RING"/>
</dbReference>
<dbReference type="GO" id="GO:1901207">
    <property type="term" value="P:regulation of heart looping"/>
    <property type="evidence" value="ECO:0007669"/>
    <property type="project" value="TreeGrafter"/>
</dbReference>
<evidence type="ECO:0000256" key="4">
    <source>
        <dbReference type="ARBA" id="ARBA00022833"/>
    </source>
</evidence>
<dbReference type="GeneTree" id="ENSGT00510000048612"/>
<dbReference type="PANTHER" id="PTHR22635">
    <property type="entry name" value="RING FINGER PROTEIN 207"/>
    <property type="match status" value="1"/>
</dbReference>
<dbReference type="PANTHER" id="PTHR22635:SF0">
    <property type="entry name" value="RING FINGER PROTEIN 207"/>
    <property type="match status" value="1"/>
</dbReference>
<dbReference type="PROSITE" id="PS00518">
    <property type="entry name" value="ZF_RING_1"/>
    <property type="match status" value="1"/>
</dbReference>
<accession>A0A8C4YZ81</accession>
<dbReference type="Ensembl" id="ENSGMOT00000003680.2">
    <property type="protein sequence ID" value="ENSGMOP00000003574.2"/>
    <property type="gene ID" value="ENSGMOG00000028571.1"/>
</dbReference>
<organism evidence="9 10">
    <name type="scientific">Gadus morhua</name>
    <name type="common">Atlantic cod</name>
    <dbReference type="NCBI Taxonomy" id="8049"/>
    <lineage>
        <taxon>Eukaryota</taxon>
        <taxon>Metazoa</taxon>
        <taxon>Chordata</taxon>
        <taxon>Craniata</taxon>
        <taxon>Vertebrata</taxon>
        <taxon>Euteleostomi</taxon>
        <taxon>Actinopterygii</taxon>
        <taxon>Neopterygii</taxon>
        <taxon>Teleostei</taxon>
        <taxon>Neoteleostei</taxon>
        <taxon>Acanthomorphata</taxon>
        <taxon>Zeiogadaria</taxon>
        <taxon>Gadariae</taxon>
        <taxon>Gadiformes</taxon>
        <taxon>Gadoidei</taxon>
        <taxon>Gadidae</taxon>
        <taxon>Gadus</taxon>
    </lineage>
</organism>
<dbReference type="AlphaFoldDB" id="A0A8C4YZ81"/>
<dbReference type="GO" id="GO:0030544">
    <property type="term" value="F:Hsp70 protein binding"/>
    <property type="evidence" value="ECO:0007669"/>
    <property type="project" value="InterPro"/>
</dbReference>
<evidence type="ECO:0000256" key="3">
    <source>
        <dbReference type="ARBA" id="ARBA00022771"/>
    </source>
</evidence>
<evidence type="ECO:0000313" key="9">
    <source>
        <dbReference type="Ensembl" id="ENSGMOP00000003574.2"/>
    </source>
</evidence>
<protein>
    <recommendedName>
        <fullName evidence="1">RING finger protein 207</fullName>
    </recommendedName>
</protein>
<dbReference type="GO" id="GO:0055117">
    <property type="term" value="P:regulation of cardiac muscle contraction"/>
    <property type="evidence" value="ECO:0007669"/>
    <property type="project" value="TreeGrafter"/>
</dbReference>
<feature type="domain" description="B box-type" evidence="8">
    <location>
        <begin position="93"/>
        <end position="145"/>
    </location>
</feature>
<dbReference type="CDD" id="cd19814">
    <property type="entry name" value="Bbox1_RNF207-like"/>
    <property type="match status" value="1"/>
</dbReference>
<evidence type="ECO:0000256" key="1">
    <source>
        <dbReference type="ARBA" id="ARBA00021526"/>
    </source>
</evidence>
<evidence type="ECO:0000256" key="2">
    <source>
        <dbReference type="ARBA" id="ARBA00022723"/>
    </source>
</evidence>
<dbReference type="InterPro" id="IPR039320">
    <property type="entry name" value="RNF207"/>
</dbReference>
<keyword evidence="3 5" id="KW-0863">Zinc-finger</keyword>
<keyword evidence="10" id="KW-1185">Reference proteome</keyword>
<reference evidence="9" key="1">
    <citation type="submission" date="2025-08" db="UniProtKB">
        <authorList>
            <consortium name="Ensembl"/>
        </authorList>
    </citation>
    <scope>IDENTIFICATION</scope>
</reference>
<dbReference type="Pfam" id="PF00643">
    <property type="entry name" value="zf-B_box"/>
    <property type="match status" value="1"/>
</dbReference>
<dbReference type="Proteomes" id="UP000694546">
    <property type="component" value="Chromosome 13"/>
</dbReference>
<evidence type="ECO:0000313" key="10">
    <source>
        <dbReference type="Proteomes" id="UP000694546"/>
    </source>
</evidence>
<dbReference type="SMART" id="SM00184">
    <property type="entry name" value="RING"/>
    <property type="match status" value="1"/>
</dbReference>
<dbReference type="Gene3D" id="3.30.160.60">
    <property type="entry name" value="Classic Zinc Finger"/>
    <property type="match status" value="1"/>
</dbReference>
<proteinExistence type="predicted"/>
<dbReference type="InterPro" id="IPR013083">
    <property type="entry name" value="Znf_RING/FYVE/PHD"/>
</dbReference>
<reference evidence="9" key="2">
    <citation type="submission" date="2025-09" db="UniProtKB">
        <authorList>
            <consortium name="Ensembl"/>
        </authorList>
    </citation>
    <scope>IDENTIFICATION</scope>
</reference>
<dbReference type="PROSITE" id="PS50089">
    <property type="entry name" value="ZF_RING_2"/>
    <property type="match status" value="1"/>
</dbReference>
<evidence type="ECO:0000259" key="8">
    <source>
        <dbReference type="PROSITE" id="PS50119"/>
    </source>
</evidence>
<keyword evidence="4" id="KW-0862">Zinc</keyword>
<dbReference type="GO" id="GO:0008270">
    <property type="term" value="F:zinc ion binding"/>
    <property type="evidence" value="ECO:0007669"/>
    <property type="project" value="UniProtKB-KW"/>
</dbReference>
<sequence>MAGEIFTNVDSLCNVECTNLHPLVCHLCHEQYKHPCLLDCYHIFCARCLCGQTNEGRLSCPLCGFPSVIKGANALPPEDPLLRFLVDNSADSEQAVQCANCDHESDQKDTGGMFFCNTCAQPLCGACRETTHRARMFSHHDIVSLAKRAKGTHRKCSLHEEPYILFSTEKKSMLCIKCFRDMQGENRTHCIDIETAYAQGCEMLDQAVLAVKELQTSTREAIVLLSAMIGEVCHNVKEEESAICSLFNSLQEKLAERKKLLLKAAQSQHEEKEKALKEQLSHLAALLPTLQVEHGMMLRLKLKAIPTLQQLMERLKRIVKLPHRLRPVQSSKVSGTAHRLYFCSPRSQSQSQMASQDPHYMTPLSVAPQRHRYICTKVLLAEGGETPFTEHCRTYENSYRSLQGDIQGLKDRVQELHRDLTKHHSVINAATMGEVLERSLGIDRLIAAQHAAVDTMRLLFEEIWDETFQRVSNEQEIYEAQLHDLLQLKQENCYLTTIARQISPYIHSIAKVQERLEPRCDPPPPPPPQATT</sequence>
<dbReference type="GO" id="GO:0044325">
    <property type="term" value="F:transmembrane transporter binding"/>
    <property type="evidence" value="ECO:0007669"/>
    <property type="project" value="TreeGrafter"/>
</dbReference>
<dbReference type="Gene3D" id="1.20.58.1540">
    <property type="entry name" value="Actin interacting protein 3, C-terminal domain"/>
    <property type="match status" value="1"/>
</dbReference>
<dbReference type="PROSITE" id="PS50119">
    <property type="entry name" value="ZF_BBOX"/>
    <property type="match status" value="1"/>
</dbReference>
<dbReference type="SUPFAM" id="SSF57850">
    <property type="entry name" value="RING/U-box"/>
    <property type="match status" value="1"/>
</dbReference>
<keyword evidence="2" id="KW-0479">Metal-binding</keyword>
<evidence type="ECO:0000256" key="6">
    <source>
        <dbReference type="SAM" id="Coils"/>
    </source>
</evidence>
<dbReference type="InterPro" id="IPR000315">
    <property type="entry name" value="Znf_B-box"/>
</dbReference>
<name>A0A8C4YZ81_GADMO</name>
<feature type="coiled-coil region" evidence="6">
    <location>
        <begin position="255"/>
        <end position="282"/>
    </location>
</feature>
<keyword evidence="6" id="KW-0175">Coiled coil</keyword>